<gene>
    <name evidence="1" type="ORF">N1851_018647</name>
</gene>
<sequence>MSLVLLCREKDFKEFGHAKVFSELLGDLKELEENGIVTSDTTVVKGTLYCIAGDNLGLHCIGGFTENFSSLYFCRYCLITRSEFQGDDPNLCGPERTIKKYKSAIDRLQTEDTSEGVKFKSVFNSLNYFHVCHPGLPPCLGHDIFEGMYFIKTKKWFTYSTLNRRINQFKYFASDASTKPCAVKHLAKKLSGQAIQNWNFLRLLPLIIGDRVKDTADDVWMLILQLKDTVDMVCAQKISVPQIAFLDILIQEYLESRKALFPNAKLKPKHHYLRHYPALILKFGPLIRVWTMRFESKHSYFKTCARNLKNFKNICFTL</sequence>
<organism evidence="1 2">
    <name type="scientific">Merluccius polli</name>
    <name type="common">Benguela hake</name>
    <name type="synonym">Merluccius cadenati</name>
    <dbReference type="NCBI Taxonomy" id="89951"/>
    <lineage>
        <taxon>Eukaryota</taxon>
        <taxon>Metazoa</taxon>
        <taxon>Chordata</taxon>
        <taxon>Craniata</taxon>
        <taxon>Vertebrata</taxon>
        <taxon>Euteleostomi</taxon>
        <taxon>Actinopterygii</taxon>
        <taxon>Neopterygii</taxon>
        <taxon>Teleostei</taxon>
        <taxon>Neoteleostei</taxon>
        <taxon>Acanthomorphata</taxon>
        <taxon>Zeiogadaria</taxon>
        <taxon>Gadariae</taxon>
        <taxon>Gadiformes</taxon>
        <taxon>Gadoidei</taxon>
        <taxon>Merlucciidae</taxon>
        <taxon>Merluccius</taxon>
    </lineage>
</organism>
<comment type="caution">
    <text evidence="1">The sequence shown here is derived from an EMBL/GenBank/DDBJ whole genome shotgun (WGS) entry which is preliminary data.</text>
</comment>
<accession>A0AA47NY61</accession>
<dbReference type="EMBL" id="JAOPHQ010003426">
    <property type="protein sequence ID" value="KAK0143221.1"/>
    <property type="molecule type" value="Genomic_DNA"/>
</dbReference>
<evidence type="ECO:0000313" key="1">
    <source>
        <dbReference type="EMBL" id="KAK0143221.1"/>
    </source>
</evidence>
<protein>
    <submittedName>
        <fullName evidence="1">Uncharacterized protein</fullName>
    </submittedName>
</protein>
<keyword evidence="2" id="KW-1185">Reference proteome</keyword>
<dbReference type="AlphaFoldDB" id="A0AA47NY61"/>
<evidence type="ECO:0000313" key="2">
    <source>
        <dbReference type="Proteomes" id="UP001174136"/>
    </source>
</evidence>
<proteinExistence type="predicted"/>
<dbReference type="PANTHER" id="PTHR31912:SF35">
    <property type="entry name" value="C2H2-TYPE DOMAIN-CONTAINING PROTEIN"/>
    <property type="match status" value="1"/>
</dbReference>
<dbReference type="PANTHER" id="PTHR31912">
    <property type="entry name" value="IP13529P"/>
    <property type="match status" value="1"/>
</dbReference>
<dbReference type="Proteomes" id="UP001174136">
    <property type="component" value="Unassembled WGS sequence"/>
</dbReference>
<reference evidence="1" key="1">
    <citation type="journal article" date="2023" name="Front. Mar. Sci.">
        <title>A new Merluccius polli reference genome to investigate the effects of global change in West African waters.</title>
        <authorList>
            <person name="Mateo J.L."/>
            <person name="Blanco-Fernandez C."/>
            <person name="Garcia-Vazquez E."/>
            <person name="Machado-Schiaffino G."/>
        </authorList>
    </citation>
    <scope>NUCLEOTIDE SEQUENCE</scope>
    <source>
        <strain evidence="1">C29</strain>
        <tissue evidence="1">Fin</tissue>
    </source>
</reference>
<name>A0AA47NY61_MERPO</name>